<dbReference type="OrthoDB" id="2151530at2759"/>
<feature type="compositionally biased region" description="Polar residues" evidence="1">
    <location>
        <begin position="32"/>
        <end position="41"/>
    </location>
</feature>
<feature type="region of interest" description="Disordered" evidence="1">
    <location>
        <begin position="377"/>
        <end position="449"/>
    </location>
</feature>
<feature type="region of interest" description="Disordered" evidence="1">
    <location>
        <begin position="245"/>
        <end position="318"/>
    </location>
</feature>
<feature type="compositionally biased region" description="Acidic residues" evidence="1">
    <location>
        <begin position="295"/>
        <end position="304"/>
    </location>
</feature>
<accession>A0A507D2G8</accession>
<protein>
    <submittedName>
        <fullName evidence="2">Uncharacterized protein</fullName>
    </submittedName>
</protein>
<feature type="compositionally biased region" description="Polar residues" evidence="1">
    <location>
        <begin position="282"/>
        <end position="292"/>
    </location>
</feature>
<proteinExistence type="predicted"/>
<gene>
    <name evidence="2" type="ORF">SeLEV6574_g03817</name>
</gene>
<dbReference type="Proteomes" id="UP000320475">
    <property type="component" value="Unassembled WGS sequence"/>
</dbReference>
<name>A0A507D2G8_9FUNG</name>
<dbReference type="VEuPathDB" id="FungiDB:SeMB42_g06118"/>
<evidence type="ECO:0000256" key="1">
    <source>
        <dbReference type="SAM" id="MobiDB-lite"/>
    </source>
</evidence>
<feature type="compositionally biased region" description="Low complexity" evidence="1">
    <location>
        <begin position="269"/>
        <end position="281"/>
    </location>
</feature>
<organism evidence="2 3">
    <name type="scientific">Synchytrium endobioticum</name>
    <dbReference type="NCBI Taxonomy" id="286115"/>
    <lineage>
        <taxon>Eukaryota</taxon>
        <taxon>Fungi</taxon>
        <taxon>Fungi incertae sedis</taxon>
        <taxon>Chytridiomycota</taxon>
        <taxon>Chytridiomycota incertae sedis</taxon>
        <taxon>Chytridiomycetes</taxon>
        <taxon>Synchytriales</taxon>
        <taxon>Synchytriaceae</taxon>
        <taxon>Synchytrium</taxon>
    </lineage>
</organism>
<reference evidence="2 3" key="1">
    <citation type="journal article" date="2019" name="Sci. Rep.">
        <title>Comparative genomics of chytrid fungi reveal insights into the obligate biotrophic and pathogenic lifestyle of Synchytrium endobioticum.</title>
        <authorList>
            <person name="van de Vossenberg B.T.L.H."/>
            <person name="Warris S."/>
            <person name="Nguyen H.D.T."/>
            <person name="van Gent-Pelzer M.P.E."/>
            <person name="Joly D.L."/>
            <person name="van de Geest H.C."/>
            <person name="Bonants P.J.M."/>
            <person name="Smith D.S."/>
            <person name="Levesque C.A."/>
            <person name="van der Lee T.A.J."/>
        </authorList>
    </citation>
    <scope>NUCLEOTIDE SEQUENCE [LARGE SCALE GENOMIC DNA]</scope>
    <source>
        <strain evidence="2 3">LEV6574</strain>
    </source>
</reference>
<feature type="region of interest" description="Disordered" evidence="1">
    <location>
        <begin position="125"/>
        <end position="164"/>
    </location>
</feature>
<feature type="region of interest" description="Disordered" evidence="1">
    <location>
        <begin position="488"/>
        <end position="519"/>
    </location>
</feature>
<feature type="compositionally biased region" description="Polar residues" evidence="1">
    <location>
        <begin position="252"/>
        <end position="265"/>
    </location>
</feature>
<feature type="region of interest" description="Disordered" evidence="1">
    <location>
        <begin position="1"/>
        <end position="41"/>
    </location>
</feature>
<feature type="compositionally biased region" description="Acidic residues" evidence="1">
    <location>
        <begin position="377"/>
        <end position="394"/>
    </location>
</feature>
<comment type="caution">
    <text evidence="2">The sequence shown here is derived from an EMBL/GenBank/DDBJ whole genome shotgun (WGS) entry which is preliminary data.</text>
</comment>
<dbReference type="EMBL" id="QEAM01000138">
    <property type="protein sequence ID" value="TPX45537.1"/>
    <property type="molecule type" value="Genomic_DNA"/>
</dbReference>
<evidence type="ECO:0000313" key="3">
    <source>
        <dbReference type="Proteomes" id="UP000320475"/>
    </source>
</evidence>
<dbReference type="AlphaFoldDB" id="A0A507D2G8"/>
<feature type="compositionally biased region" description="Acidic residues" evidence="1">
    <location>
        <begin position="429"/>
        <end position="438"/>
    </location>
</feature>
<evidence type="ECO:0000313" key="2">
    <source>
        <dbReference type="EMBL" id="TPX45537.1"/>
    </source>
</evidence>
<feature type="compositionally biased region" description="Polar residues" evidence="1">
    <location>
        <begin position="125"/>
        <end position="159"/>
    </location>
</feature>
<sequence>MSKSSSNWMPPGPSKPIQHQYQKRTDVASSAPLRQSDLTIASSLPGTESRLNVAPLSAGKLHAANRSSSNALSKATYLLKSRGASSSRNSCGGSDARLGSVGGALDIKPVTTDEIELQRYLDSLTGSLDSPNQKPEVSPTRANSSQYLKKASGTPNGHSKSLGGLHIEFAPVPTSILQHTSNDALQKIPASARRLSFGQNALSATGSADEDMDDSIGSDFKASIKPDIKLGASLVPTPASSALPLATLSTSQPGLSRPTSASSLRQRPESASRSGPGSGRSNTTLPNVTKQSDAGELESEECSSSDEKGESQTRMSYFATKREDSAAFQSLNTTATVTSGTKASAYMTESSTTVSKPQTTVLLPADDDLAESLVSEVAEDQVESADEGGQESEASDGKDTVEYEEDDIPTRYSCDPGLRTVDDLQVASEELDKDETDSATESKPDSVSEIAAPAASKLLGLRTLSDLYGDDESISSIHQAVARKVQVKAKIPPPESKRKPEQAKAPAPRPTMKRPNSDGRRFHACETGIQTDPVAEVPPKNLPYSTPYFCYPSPPPAWPISSCAGQGECSCSSTGCTKLLSLYQNASITAVNCLLAQHLKLMESVMLSKSHLTESFECYNASQHEQLKKTRKRYSYTTLEDTLAYIKEHRKPIITYEAALKQVMEEDIR</sequence>